<evidence type="ECO:0000313" key="3">
    <source>
        <dbReference type="EMBL" id="KKN78931.1"/>
    </source>
</evidence>
<dbReference type="PROSITE" id="PS00893">
    <property type="entry name" value="NUDIX_BOX"/>
    <property type="match status" value="1"/>
</dbReference>
<dbReference type="CDD" id="cd04690">
    <property type="entry name" value="NUDIX_Hydrolase"/>
    <property type="match status" value="1"/>
</dbReference>
<dbReference type="EMBL" id="LAZR01000255">
    <property type="protein sequence ID" value="KKN78931.1"/>
    <property type="molecule type" value="Genomic_DNA"/>
</dbReference>
<gene>
    <name evidence="3" type="ORF">LCGC14_0345520</name>
</gene>
<protein>
    <recommendedName>
        <fullName evidence="2">Nudix hydrolase domain-containing protein</fullName>
    </recommendedName>
</protein>
<evidence type="ECO:0000259" key="2">
    <source>
        <dbReference type="PROSITE" id="PS51462"/>
    </source>
</evidence>
<dbReference type="InterPro" id="IPR020084">
    <property type="entry name" value="NUDIX_hydrolase_CS"/>
</dbReference>
<feature type="domain" description="Nudix hydrolase" evidence="2">
    <location>
        <begin position="1"/>
        <end position="134"/>
    </location>
</feature>
<dbReference type="InterPro" id="IPR015797">
    <property type="entry name" value="NUDIX_hydrolase-like_dom_sf"/>
</dbReference>
<proteinExistence type="predicted"/>
<accession>A0A0F9VZU6</accession>
<sequence length="136" mass="15603">MINEMTEIDKIAFIEIQGRKILSTKSKGKFKYYIPGGKREKCESDEQTLVREVSEELTVNIIPGTIEYVGTFMAQSDGAKEGVMVKMTCYKAKYNGTFHPNMEIEEIRWLDSNDTDRISEVDKLIFRHLVSIGELN</sequence>
<dbReference type="PROSITE" id="PS51462">
    <property type="entry name" value="NUDIX"/>
    <property type="match status" value="1"/>
</dbReference>
<dbReference type="AlphaFoldDB" id="A0A0F9VZU6"/>
<evidence type="ECO:0000256" key="1">
    <source>
        <dbReference type="ARBA" id="ARBA00022801"/>
    </source>
</evidence>
<name>A0A0F9VZU6_9ZZZZ</name>
<dbReference type="InterPro" id="IPR000086">
    <property type="entry name" value="NUDIX_hydrolase_dom"/>
</dbReference>
<comment type="caution">
    <text evidence="3">The sequence shown here is derived from an EMBL/GenBank/DDBJ whole genome shotgun (WGS) entry which is preliminary data.</text>
</comment>
<dbReference type="SUPFAM" id="SSF55811">
    <property type="entry name" value="Nudix"/>
    <property type="match status" value="1"/>
</dbReference>
<dbReference type="Gene3D" id="3.90.79.10">
    <property type="entry name" value="Nucleoside Triphosphate Pyrophosphohydrolase"/>
    <property type="match status" value="1"/>
</dbReference>
<dbReference type="GO" id="GO:0016787">
    <property type="term" value="F:hydrolase activity"/>
    <property type="evidence" value="ECO:0007669"/>
    <property type="project" value="UniProtKB-KW"/>
</dbReference>
<organism evidence="3">
    <name type="scientific">marine sediment metagenome</name>
    <dbReference type="NCBI Taxonomy" id="412755"/>
    <lineage>
        <taxon>unclassified sequences</taxon>
        <taxon>metagenomes</taxon>
        <taxon>ecological metagenomes</taxon>
    </lineage>
</organism>
<reference evidence="3" key="1">
    <citation type="journal article" date="2015" name="Nature">
        <title>Complex archaea that bridge the gap between prokaryotes and eukaryotes.</title>
        <authorList>
            <person name="Spang A."/>
            <person name="Saw J.H."/>
            <person name="Jorgensen S.L."/>
            <person name="Zaremba-Niedzwiedzka K."/>
            <person name="Martijn J."/>
            <person name="Lind A.E."/>
            <person name="van Eijk R."/>
            <person name="Schleper C."/>
            <person name="Guy L."/>
            <person name="Ettema T.J."/>
        </authorList>
    </citation>
    <scope>NUCLEOTIDE SEQUENCE</scope>
</reference>
<keyword evidence="1" id="KW-0378">Hydrolase</keyword>
<dbReference type="Pfam" id="PF00293">
    <property type="entry name" value="NUDIX"/>
    <property type="match status" value="1"/>
</dbReference>